<dbReference type="Proteomes" id="UP000653156">
    <property type="component" value="Chromosome"/>
</dbReference>
<evidence type="ECO:0000313" key="1">
    <source>
        <dbReference type="EMBL" id="QRQ81073.1"/>
    </source>
</evidence>
<organism evidence="1 2">
    <name type="scientific">Paralysiella testudinis</name>
    <dbReference type="NCBI Taxonomy" id="2809020"/>
    <lineage>
        <taxon>Bacteria</taxon>
        <taxon>Pseudomonadati</taxon>
        <taxon>Pseudomonadota</taxon>
        <taxon>Betaproteobacteria</taxon>
        <taxon>Neisseriales</taxon>
        <taxon>Neisseriaceae</taxon>
        <taxon>Paralysiella</taxon>
    </lineage>
</organism>
<protein>
    <submittedName>
        <fullName evidence="1">Tail protein X</fullName>
    </submittedName>
</protein>
<dbReference type="EMBL" id="CP069798">
    <property type="protein sequence ID" value="QRQ81073.1"/>
    <property type="molecule type" value="Genomic_DNA"/>
</dbReference>
<reference evidence="1" key="1">
    <citation type="submission" date="2021-02" db="EMBL/GenBank/DDBJ databases">
        <title>Neisseriaceae sp. 26B isolated from the cloaca of a Common Toad-headed Turtle (Mesoclemmys nasuta).</title>
        <authorList>
            <person name="Spergser J."/>
            <person name="Busse H.-J."/>
        </authorList>
    </citation>
    <scope>NUCLEOTIDE SEQUENCE</scope>
    <source>
        <strain evidence="1">26B</strain>
    </source>
</reference>
<dbReference type="InterPro" id="IPR008861">
    <property type="entry name" value="GpX-like"/>
</dbReference>
<gene>
    <name evidence="1" type="ORF">JQU52_10080</name>
</gene>
<dbReference type="RefSeq" id="WP_230338359.1">
    <property type="nucleotide sequence ID" value="NZ_CP069798.1"/>
</dbReference>
<evidence type="ECO:0000313" key="2">
    <source>
        <dbReference type="Proteomes" id="UP000653156"/>
    </source>
</evidence>
<dbReference type="AlphaFoldDB" id="A0A892ZEJ8"/>
<name>A0A892ZEJ8_9NEIS</name>
<dbReference type="KEGG" id="ptes:JQU52_10080"/>
<sequence length="73" mass="8057">MSRSVLQYTTREGDRWDLIAHRYYGNALLIDGLIAANPHLPIAEAFAAGLTVLVPVLTAKPQTAQADMPPWLR</sequence>
<accession>A0A892ZEJ8</accession>
<dbReference type="Pfam" id="PF05489">
    <property type="entry name" value="Phage_tail_X"/>
    <property type="match status" value="1"/>
</dbReference>
<proteinExistence type="predicted"/>
<keyword evidence="2" id="KW-1185">Reference proteome</keyword>